<dbReference type="InterPro" id="IPR013154">
    <property type="entry name" value="ADH-like_N"/>
</dbReference>
<dbReference type="Gene3D" id="1.10.1200.10">
    <property type="entry name" value="ACP-like"/>
    <property type="match status" value="2"/>
</dbReference>
<keyword evidence="3" id="KW-0597">Phosphoprotein</keyword>
<dbReference type="Pfam" id="PF16197">
    <property type="entry name" value="KAsynt_C_assoc"/>
    <property type="match status" value="2"/>
</dbReference>
<dbReference type="PROSITE" id="PS50075">
    <property type="entry name" value="CARRIER"/>
    <property type="match status" value="2"/>
</dbReference>
<keyword evidence="13" id="KW-1185">Reference proteome</keyword>
<dbReference type="InterPro" id="IPR020843">
    <property type="entry name" value="ER"/>
</dbReference>
<dbReference type="InterPro" id="IPR016039">
    <property type="entry name" value="Thiolase-like"/>
</dbReference>
<dbReference type="InterPro" id="IPR009081">
    <property type="entry name" value="PP-bd_ACP"/>
</dbReference>
<evidence type="ECO:0000259" key="9">
    <source>
        <dbReference type="PROSITE" id="PS50075"/>
    </source>
</evidence>
<dbReference type="SUPFAM" id="SSF55048">
    <property type="entry name" value="Probable ACP-binding domain of malonyl-CoA ACP transacylase"/>
    <property type="match status" value="2"/>
</dbReference>
<dbReference type="Gene3D" id="3.10.129.110">
    <property type="entry name" value="Polyketide synthase dehydratase"/>
    <property type="match status" value="1"/>
</dbReference>
<dbReference type="InterPro" id="IPR014031">
    <property type="entry name" value="Ketoacyl_synth_C"/>
</dbReference>
<dbReference type="InterPro" id="IPR032821">
    <property type="entry name" value="PKS_assoc"/>
</dbReference>
<dbReference type="Pfam" id="PF00550">
    <property type="entry name" value="PP-binding"/>
    <property type="match status" value="2"/>
</dbReference>
<keyword evidence="5" id="KW-0045">Antibiotic biosynthesis</keyword>
<dbReference type="InterPro" id="IPR001227">
    <property type="entry name" value="Ac_transferase_dom_sf"/>
</dbReference>
<evidence type="ECO:0000256" key="3">
    <source>
        <dbReference type="ARBA" id="ARBA00022553"/>
    </source>
</evidence>
<dbReference type="Pfam" id="PF13602">
    <property type="entry name" value="ADH_zinc_N_2"/>
    <property type="match status" value="1"/>
</dbReference>
<dbReference type="SMART" id="SM01294">
    <property type="entry name" value="PKS_PP_betabranch"/>
    <property type="match status" value="2"/>
</dbReference>
<feature type="domain" description="Carrier" evidence="9">
    <location>
        <begin position="2001"/>
        <end position="2076"/>
    </location>
</feature>
<feature type="region of interest" description="N-terminal hotdog fold" evidence="8">
    <location>
        <begin position="917"/>
        <end position="1040"/>
    </location>
</feature>
<dbReference type="InterPro" id="IPR055123">
    <property type="entry name" value="SpnB-like_Rossmann"/>
</dbReference>
<dbReference type="InterPro" id="IPR036736">
    <property type="entry name" value="ACP-like_sf"/>
</dbReference>
<dbReference type="SMART" id="SM00827">
    <property type="entry name" value="PKS_AT"/>
    <property type="match status" value="2"/>
</dbReference>
<dbReference type="CDD" id="cd08952">
    <property type="entry name" value="KR_1_SDR_x"/>
    <property type="match status" value="1"/>
</dbReference>
<evidence type="ECO:0000259" key="10">
    <source>
        <dbReference type="PROSITE" id="PS52004"/>
    </source>
</evidence>
<dbReference type="InterPro" id="IPR002364">
    <property type="entry name" value="Quin_OxRdtase/zeta-crystal_CS"/>
</dbReference>
<dbReference type="InterPro" id="IPR006162">
    <property type="entry name" value="Ppantetheine_attach_site"/>
</dbReference>
<evidence type="ECO:0000256" key="7">
    <source>
        <dbReference type="ARBA" id="ARBA00023315"/>
    </source>
</evidence>
<reference evidence="12 13" key="1">
    <citation type="submission" date="2023-03" db="EMBL/GenBank/DDBJ databases">
        <title>Draft genome sequence of type strain Streptomyces ferralitis JCM 14344.</title>
        <authorList>
            <person name="Klaysubun C."/>
            <person name="Duangmal K."/>
        </authorList>
    </citation>
    <scope>NUCLEOTIDE SEQUENCE [LARGE SCALE GENOMIC DNA]</scope>
    <source>
        <strain evidence="12 13">JCM 14344</strain>
    </source>
</reference>
<dbReference type="Pfam" id="PF02801">
    <property type="entry name" value="Ketoacyl-synt_C"/>
    <property type="match status" value="2"/>
</dbReference>
<dbReference type="SUPFAM" id="SSF53901">
    <property type="entry name" value="Thiolase-like"/>
    <property type="match status" value="2"/>
</dbReference>
<dbReference type="InterPro" id="IPR016036">
    <property type="entry name" value="Malonyl_transacylase_ACP-bd"/>
</dbReference>
<feature type="domain" description="Carrier" evidence="9">
    <location>
        <begin position="3510"/>
        <end position="3585"/>
    </location>
</feature>
<comment type="caution">
    <text evidence="12">The sequence shown here is derived from an EMBL/GenBank/DDBJ whole genome shotgun (WGS) entry which is preliminary data.</text>
</comment>
<dbReference type="EMBL" id="JARHTQ010000063">
    <property type="protein sequence ID" value="MDF2261519.1"/>
    <property type="molecule type" value="Genomic_DNA"/>
</dbReference>
<dbReference type="Pfam" id="PF18369">
    <property type="entry name" value="PKS_DE"/>
    <property type="match status" value="1"/>
</dbReference>
<dbReference type="InterPro" id="IPR014030">
    <property type="entry name" value="Ketoacyl_synth_N"/>
</dbReference>
<dbReference type="InterPro" id="IPR049900">
    <property type="entry name" value="PKS_mFAS_DH"/>
</dbReference>
<dbReference type="Pfam" id="PF22953">
    <property type="entry name" value="SpnB_Rossmann"/>
    <property type="match status" value="1"/>
</dbReference>
<evidence type="ECO:0000313" key="13">
    <source>
        <dbReference type="Proteomes" id="UP001220022"/>
    </source>
</evidence>
<gene>
    <name evidence="12" type="ORF">P2L57_39150</name>
</gene>
<dbReference type="InterPro" id="IPR011032">
    <property type="entry name" value="GroES-like_sf"/>
</dbReference>
<dbReference type="InterPro" id="IPR049552">
    <property type="entry name" value="PKS_DH_N"/>
</dbReference>
<dbReference type="Gene3D" id="3.40.50.720">
    <property type="entry name" value="NAD(P)-binding Rossmann-like Domain"/>
    <property type="match status" value="2"/>
</dbReference>
<keyword evidence="4" id="KW-0808">Transferase</keyword>
<evidence type="ECO:0000256" key="4">
    <source>
        <dbReference type="ARBA" id="ARBA00022679"/>
    </source>
</evidence>
<dbReference type="InterPro" id="IPR041618">
    <property type="entry name" value="PKS_DE"/>
</dbReference>
<dbReference type="Gene3D" id="3.40.47.10">
    <property type="match status" value="2"/>
</dbReference>
<dbReference type="SMART" id="SM00829">
    <property type="entry name" value="PKS_ER"/>
    <property type="match status" value="1"/>
</dbReference>
<dbReference type="CDD" id="cd00833">
    <property type="entry name" value="PKS"/>
    <property type="match status" value="2"/>
</dbReference>
<dbReference type="SMART" id="SM00823">
    <property type="entry name" value="PKS_PP"/>
    <property type="match status" value="2"/>
</dbReference>
<dbReference type="Gene3D" id="3.40.366.10">
    <property type="entry name" value="Malonyl-Coenzyme A Acyl Carrier Protein, domain 2"/>
    <property type="match status" value="2"/>
</dbReference>
<dbReference type="InterPro" id="IPR057326">
    <property type="entry name" value="KR_dom"/>
</dbReference>
<dbReference type="InterPro" id="IPR036291">
    <property type="entry name" value="NAD(P)-bd_dom_sf"/>
</dbReference>
<keyword evidence="7" id="KW-0012">Acyltransferase</keyword>
<dbReference type="SMART" id="SM00822">
    <property type="entry name" value="PKS_KR"/>
    <property type="match status" value="2"/>
</dbReference>
<dbReference type="InterPro" id="IPR042104">
    <property type="entry name" value="PKS_dehydratase_sf"/>
</dbReference>
<sequence>MAVANSREAQRQLNEIKSRRDEPLAIVGMACRYPGGVAGPDDLWDLVASGTDAVSVFPADRGWDVDGLYDPAGAPGTTSTREGGFVESAVEFDAGFFGISPREALAMDPQQRLLLEVAWESLEHAGIDPATLAGTATGVFVGASWSGYPEAIEGLAETESHRLTSGLLSVISGRLAYTLGLEGPAVTVDTACSSSLVAMHWAGQALRSGECSLALAGGVNVLVSPAGFVEFTRQDGLAGDGRCKAFAEAADGTSWSEGAGVVVLERLSDARRNGHRVLAVVRSSAVNQDGASNGLTAPNGPSQQRVIRQALAAAGLSPTDVDVVEAHGTGTRLGDPIEAQALLSTYGQGRAEDQPLWLGTVKSNIGHSQAAAGVAGVIKMVQAMRHSVLPRTLHVDEPTTQVDWSQGQVRLLTEAVAWPQNGRPRRAGVSSFGVSGTNAHLILEAAPDSERPDGENAGGEPGDALGAGTVWVVSGRSAAAVAGQAERLLEQVEHDAELDTAGVAWSLLRSRSLFEHRAVIVGTDRDELTAGLRALAAGVPSATMIEGVARPGHQVVFVFPGQGAQWVGMATELLESSPVFADALAECADALGEFVDWSLLDALRDPVALARVDVVQPALWAVMVSLARVWQSLGVRPAAVVGHSQGEIAAACVAGGLSLSDGARVVALRSRAIAEELAGVGGMVAVPLPVDQAQELIDRWGDRLSVATINGPGSVVVSGVPAALDEFLAHCESIEVRARRVPVDYASHSAAVEQIEQRLARDLSAVTPASGSVPMYSTVTGALIDTTELDSGYWYRNLRQTVRFEDTVRALAADGYSAFVEVSPHPVLTMPVQETLGEDAVVSGTLRRNEGGQVRLLLSAASLFVQGVPVTWDGLFAGRRPRWVDLPTYAFQRRRYWPEGGVVAADVAAAGLVAVEHPLLGAVLSSPDGGGVVFTSRLSVASQPWLADHAVQGVVLFPGTGFVELVVHAADVVGCGRVAELIVEAPLVLPERGGVQVQVVVGELTDGRRPVTVFARPDAGSGQSWSRHASGVVEEAAEGVTGGAEGSAFAALAGVWPPVGAEALDTDGIYEEIADGGFAYGPSFQGLARAWRLDGRIFAEVALPEQQWGRAGAFGIHPGLLDAVLHASLFVDLEPAEFGRLPFSFGDVVLHASGATRVRACLTRTGPDSLSVLVTDAAGGAVLSLESLVMRPLTPQALTAASDGQDETVLAVEWTELKAEARETGGLDTVLSAVVAGPDAQVPWLPGVPTRQSLDEVRPDSGLPVVLAVSTQDGPVVEAAHRCSRWLLEQLQSWLGDDRFAGSTLLVLTRGAVGAGPREAVADLAAATAWGLVRSAQAEHPGRITLIDTDPAADVSAGLLAAALACGDTQLAIRAGTVCGARLSRVDADLAMPRTGAWHLDSLAKGTLENLRLVPFPQAEQELGSGEIRIRVRAAGLNFRDVLNALGLYPDPDELLGSEVAGVVTEVGPDVSDLRVGDRVMGITDGGFGSVVVTDRRLVVPIPAGWSFATAASMPTVFLTAYYALVDLAELRSGERALVHAGAGGVGMAAIQLAKHLGAEVYTTASDGKRDLLRARGIDDRHLASSRSLDFEAAFLQATDGRGVDVVLNSLTGDFIDASLRLMPNGGRFIEMGKADLRQTDEVAAHYDGVRYRSFDLVESGPERLQQMLAELVRLFEAGILQPLPVVEWDVRRAPEAFRYMSQARHVGKIVLTVRQQLVGTGTVLVTGGTGGLGSEVARHLVTTHGVRDLVLLSRRGMQAPGAENLVEELSGHGARVTVEACDVSDRDALARVLASIPTEHPLTAVVHTAGIVDDGVISSLTADRIHPVLAPKVDAAWHLHELTRDMNLSLFAVFSSMSGLIGSPGQGNYAAGNVFLDALITQRRHDGLPGVSMAWGPWTPEVGLTGTLSEADIHRLERSGMPPLSVAQGMHLFDQAVIADIPLVALARLDTPALRGQPDLPVMLRALVGARPRRATAGNHQQPDGLAQQLAGLTTQQRGQHLLTLVRDHVAIVLGHSGGNDVDPAQAFREAGFDSLTAVELRNRLQTATGLALPATLVFDYPNATRLAAHLAEQLGHATETAVRQALPTLVSVTDDPIVVVGMACRFPGGVTSPDDLWDLIATGSDAMSPFPADRGWNLDTLFDPSGSRPGTSVAREGGFLTAAADFDAGFFGISPREALSMDPQQRLVLEVAWEALEHAGIDPATLAASPTGVFIGSYHSGYGDIVAQATDEPPAQLMTGSAQSVLSGRIAYVLGLEGPAATIDTACSSSLVAMHWAGQSLRTGESTLALAGGVTVMATPGTFVEFTRQGGLAGDGRCKAFAEAADGTGFGEGTGVVVLERLSDAQRNGHPVLAVVRSSAVNQDGASNGLTAPNGPSQQRVIRHALAVAGLSPAEVDAVEAHGTGTTLGDPIEAQALLATYGQDRPEDQPLWLGTVKSNIGHTQAAAGVAGVIKMVQAMRHGVLPRTLHADQPTSHVDWNQGQVRLLTEPVPWPQTGRPHRAGVSSFGISGTNAHLILEAAPTPDVVNDAEPADAEPEATPGAETVWVVSGRSAKALAGQAGRLLERVLADPDLTVAEVGRSLLTSRSLFEHRAVVLGADRDELTAGLRALAAGEPAANVIEGVARTRRGVAVLFTGQGGQRLGMGHLLHEQSPVFAAAFDEAADELDRHLGGRLRDVLWGGDPELLNQTGWAQPALFAIEVGLFRVLQSWGVEPDYLLGHSIGEVAAAHVAGVFSLPDACRLVTARARLMQALPAGGAMAAIAATESEITAQLTGGVSIAAVNATESLVVAGPEDTVNAVTEHFAALGRRTRRLRVSHAFHSALMDPMLDDFAAELAQLAFAEPVIPVVSNVTGAPADMAGPQYWVEQVRSTVRFADGLRWLAERGVDTFVEAGPDAVLSGLVEHNGLPEATAVALQRGDRAGLPVVLHALAQLYVRGGSVDWDALFAGRRAPRVDLPTYAFQRRRYWPRVLPERGSGRDPVDALFWESVEGDAGQLARSLGVEEDVLSGVLPALLRWRERRLREAVSDDWCYRQQWVPVDSVRPDTALTQRWLAIVPDGDDPWAAAVLESLGPDVSVLGPEAVDAEQLALAGAGCTGVVSLSGGDEAGVAATLQLVQGLRQSGLTMPLWVVTRAAVAVRPGEQVRDVWQGGVWGLGRVAALELPGLWGGLVDLPEDLVPSTVKRLAGVLSGDHGEDQLAVRASGVLARRLVRAPGRGTGKPWRTSGTALVTGGTGGLGGYVARWLVERGAEHVMLLSRRGPEAPGAAELQAELESAGAKVSVLAGDVADRAAVTEVFAGIPADLPLRTVVHTAGILHEPLAVETLPLAKLHETLRAKVTGALLLDELTAGLKLDAFVLFSSGAASWGGSGQGGYAAGNACLDSLAEYRRSQGRTATSIAWGTWAEVGMAAANTGNSDYLMRLGVLPMQPEPAITAMQRVLEDDETTVTVSDMDWSKFAPAFSLARPSRLFALLPEAGPGVAEPGADSDATAFAGRMAAMPADARRNHLTALVRDHAAAVLGHSSGADVDPGLAFREAGFDSLTAVELRNRLQAVTGLALPATLVFDYPNPAKLADLLEGMVGGAAGEPDEEIRRKLLSVPLTKLRDAGLLDAVLALADDAPDPAAPEDDDTDLMTADADALVRIALGSA</sequence>
<evidence type="ECO:0000256" key="1">
    <source>
        <dbReference type="ARBA" id="ARBA00004792"/>
    </source>
</evidence>
<dbReference type="PROSITE" id="PS00606">
    <property type="entry name" value="KS3_1"/>
    <property type="match status" value="2"/>
</dbReference>
<dbReference type="SUPFAM" id="SSF52151">
    <property type="entry name" value="FabD/lysophospholipase-like"/>
    <property type="match status" value="2"/>
</dbReference>
<feature type="domain" description="Ketosynthase family 3 (KS3)" evidence="10">
    <location>
        <begin position="2096"/>
        <end position="2522"/>
    </location>
</feature>
<protein>
    <submittedName>
        <fullName evidence="12">SDR family NAD(P)-dependent oxidoreductase</fullName>
    </submittedName>
</protein>
<dbReference type="SUPFAM" id="SSF47336">
    <property type="entry name" value="ACP-like"/>
    <property type="match status" value="2"/>
</dbReference>
<dbReference type="InterPro" id="IPR020841">
    <property type="entry name" value="PKS_Beta-ketoAc_synthase_dom"/>
</dbReference>
<proteinExistence type="predicted"/>
<dbReference type="NCBIfam" id="NF045894">
    <property type="entry name" value="PKS_plus_SDR"/>
    <property type="match status" value="1"/>
</dbReference>
<feature type="active site" description="Proton acceptor; for dehydratase activity" evidence="8">
    <location>
        <position position="949"/>
    </location>
</feature>
<feature type="active site" description="Proton donor; for dehydratase activity" evidence="8">
    <location>
        <position position="1122"/>
    </location>
</feature>
<name>A0ABT5ZCK2_9ACTN</name>
<dbReference type="Pfam" id="PF00109">
    <property type="entry name" value="ketoacyl-synt"/>
    <property type="match status" value="2"/>
</dbReference>
<accession>A0ABT5ZCK2</accession>
<dbReference type="InterPro" id="IPR050091">
    <property type="entry name" value="PKS_NRPS_Biosynth_Enz"/>
</dbReference>
<dbReference type="CDD" id="cd05195">
    <property type="entry name" value="enoyl_red"/>
    <property type="match status" value="1"/>
</dbReference>
<dbReference type="PANTHER" id="PTHR43775:SF51">
    <property type="entry name" value="INACTIVE PHENOLPHTHIOCEROL SYNTHESIS POLYKETIDE SYNTHASE TYPE I PKS1-RELATED"/>
    <property type="match status" value="1"/>
</dbReference>
<dbReference type="PROSITE" id="PS00012">
    <property type="entry name" value="PHOSPHOPANTETHEINE"/>
    <property type="match status" value="2"/>
</dbReference>
<evidence type="ECO:0000259" key="11">
    <source>
        <dbReference type="PROSITE" id="PS52019"/>
    </source>
</evidence>
<feature type="domain" description="Ketosynthase family 3 (KS3)" evidence="10">
    <location>
        <begin position="21"/>
        <end position="445"/>
    </location>
</feature>
<dbReference type="InterPro" id="IPR049551">
    <property type="entry name" value="PKS_DH_C"/>
</dbReference>
<dbReference type="PROSITE" id="PS52004">
    <property type="entry name" value="KS3_2"/>
    <property type="match status" value="2"/>
</dbReference>
<dbReference type="SMART" id="SM00825">
    <property type="entry name" value="PKS_KS"/>
    <property type="match status" value="2"/>
</dbReference>
<dbReference type="Pfam" id="PF21089">
    <property type="entry name" value="PKS_DH_N"/>
    <property type="match status" value="1"/>
</dbReference>
<dbReference type="InterPro" id="IPR013968">
    <property type="entry name" value="PKS_KR"/>
</dbReference>
<dbReference type="InterPro" id="IPR016035">
    <property type="entry name" value="Acyl_Trfase/lysoPLipase"/>
</dbReference>
<dbReference type="SUPFAM" id="SSF50129">
    <property type="entry name" value="GroES-like"/>
    <property type="match status" value="1"/>
</dbReference>
<dbReference type="SUPFAM" id="SSF51735">
    <property type="entry name" value="NAD(P)-binding Rossmann-fold domains"/>
    <property type="match status" value="5"/>
</dbReference>
<dbReference type="Pfam" id="PF14765">
    <property type="entry name" value="PS-DH"/>
    <property type="match status" value="1"/>
</dbReference>
<organism evidence="12 13">
    <name type="scientific">Streptantibioticus ferralitis</name>
    <dbReference type="NCBI Taxonomy" id="236510"/>
    <lineage>
        <taxon>Bacteria</taxon>
        <taxon>Bacillati</taxon>
        <taxon>Actinomycetota</taxon>
        <taxon>Actinomycetes</taxon>
        <taxon>Kitasatosporales</taxon>
        <taxon>Streptomycetaceae</taxon>
        <taxon>Streptantibioticus</taxon>
    </lineage>
</organism>
<feature type="domain" description="PKS/mFAS DH" evidence="11">
    <location>
        <begin position="917"/>
        <end position="1199"/>
    </location>
</feature>
<dbReference type="Proteomes" id="UP001220022">
    <property type="component" value="Unassembled WGS sequence"/>
</dbReference>
<dbReference type="InterPro" id="IPR020806">
    <property type="entry name" value="PKS_PP-bd"/>
</dbReference>
<dbReference type="InterPro" id="IPR020807">
    <property type="entry name" value="PKS_DH"/>
</dbReference>
<dbReference type="Pfam" id="PF08659">
    <property type="entry name" value="KR"/>
    <property type="match status" value="2"/>
</dbReference>
<dbReference type="InterPro" id="IPR014043">
    <property type="entry name" value="Acyl_transferase_dom"/>
</dbReference>
<dbReference type="Gene3D" id="3.90.180.10">
    <property type="entry name" value="Medium-chain alcohol dehydrogenases, catalytic domain"/>
    <property type="match status" value="1"/>
</dbReference>
<dbReference type="Gene3D" id="6.10.140.1830">
    <property type="match status" value="1"/>
</dbReference>
<dbReference type="Pfam" id="PF00698">
    <property type="entry name" value="Acyl_transf_1"/>
    <property type="match status" value="2"/>
</dbReference>
<dbReference type="Gene3D" id="3.40.50.11460">
    <property type="match status" value="1"/>
</dbReference>
<keyword evidence="6" id="KW-0511">Multifunctional enzyme</keyword>
<dbReference type="Pfam" id="PF08240">
    <property type="entry name" value="ADH_N"/>
    <property type="match status" value="1"/>
</dbReference>
<evidence type="ECO:0000256" key="6">
    <source>
        <dbReference type="ARBA" id="ARBA00023268"/>
    </source>
</evidence>
<dbReference type="SMART" id="SM00826">
    <property type="entry name" value="PKS_DH"/>
    <property type="match status" value="1"/>
</dbReference>
<dbReference type="PANTHER" id="PTHR43775">
    <property type="entry name" value="FATTY ACID SYNTHASE"/>
    <property type="match status" value="1"/>
</dbReference>
<evidence type="ECO:0000256" key="8">
    <source>
        <dbReference type="PROSITE-ProRule" id="PRU01363"/>
    </source>
</evidence>
<keyword evidence="2" id="KW-0596">Phosphopantetheine</keyword>
<comment type="pathway">
    <text evidence="1">Antibiotic biosynthesis.</text>
</comment>
<dbReference type="CDD" id="cd08956">
    <property type="entry name" value="KR_3_FAS_SDR_x"/>
    <property type="match status" value="1"/>
</dbReference>
<evidence type="ECO:0000256" key="2">
    <source>
        <dbReference type="ARBA" id="ARBA00022450"/>
    </source>
</evidence>
<evidence type="ECO:0000313" key="12">
    <source>
        <dbReference type="EMBL" id="MDF2261519.1"/>
    </source>
</evidence>
<dbReference type="PROSITE" id="PS01162">
    <property type="entry name" value="QOR_ZETA_CRYSTAL"/>
    <property type="match status" value="1"/>
</dbReference>
<dbReference type="PROSITE" id="PS52019">
    <property type="entry name" value="PKS_MFAS_DH"/>
    <property type="match status" value="1"/>
</dbReference>
<dbReference type="Gene3D" id="3.30.70.3290">
    <property type="match status" value="2"/>
</dbReference>
<evidence type="ECO:0000256" key="5">
    <source>
        <dbReference type="ARBA" id="ARBA00023194"/>
    </source>
</evidence>
<dbReference type="InterPro" id="IPR018201">
    <property type="entry name" value="Ketoacyl_synth_AS"/>
</dbReference>
<feature type="region of interest" description="C-terminal hotdog fold" evidence="8">
    <location>
        <begin position="1061"/>
        <end position="1199"/>
    </location>
</feature>